<keyword evidence="3" id="KW-1185">Reference proteome</keyword>
<feature type="region of interest" description="Disordered" evidence="1">
    <location>
        <begin position="1"/>
        <end position="51"/>
    </location>
</feature>
<dbReference type="EMBL" id="JAFLNF010000007">
    <property type="protein sequence ID" value="MBO0346797.1"/>
    <property type="molecule type" value="Genomic_DNA"/>
</dbReference>
<feature type="compositionally biased region" description="Polar residues" evidence="1">
    <location>
        <begin position="1"/>
        <end position="17"/>
    </location>
</feature>
<comment type="caution">
    <text evidence="2">The sequence shown here is derived from an EMBL/GenBank/DDBJ whole genome shotgun (WGS) entry which is preliminary data.</text>
</comment>
<dbReference type="RefSeq" id="WP_206942945.1">
    <property type="nucleotide sequence ID" value="NZ_JAFLNF010000007.1"/>
</dbReference>
<dbReference type="AlphaFoldDB" id="A0A939EQM4"/>
<sequence length="111" mass="11625">MQVTRSSSIPNLMTGTRHQGDEGEPGGQRKPPFYLAESKTPDSSAAHETEPTIVPRAGAIAYSPTLISLTTNVDRDNASTDLAQRSGAAAYRAAGRVVTTMPAGHLLAASF</sequence>
<proteinExistence type="predicted"/>
<evidence type="ECO:0000313" key="3">
    <source>
        <dbReference type="Proteomes" id="UP000664779"/>
    </source>
</evidence>
<name>A0A939EQM4_9HYPH</name>
<protein>
    <submittedName>
        <fullName evidence="2">Uncharacterized protein</fullName>
    </submittedName>
</protein>
<evidence type="ECO:0000313" key="2">
    <source>
        <dbReference type="EMBL" id="MBO0346797.1"/>
    </source>
</evidence>
<accession>A0A939EQM4</accession>
<dbReference type="Proteomes" id="UP000664779">
    <property type="component" value="Unassembled WGS sequence"/>
</dbReference>
<gene>
    <name evidence="2" type="ORF">J0X15_16340</name>
</gene>
<organism evidence="2 3">
    <name type="scientific">Roseibium limicola</name>
    <dbReference type="NCBI Taxonomy" id="2816037"/>
    <lineage>
        <taxon>Bacteria</taxon>
        <taxon>Pseudomonadati</taxon>
        <taxon>Pseudomonadota</taxon>
        <taxon>Alphaproteobacteria</taxon>
        <taxon>Hyphomicrobiales</taxon>
        <taxon>Stappiaceae</taxon>
        <taxon>Roseibium</taxon>
    </lineage>
</organism>
<evidence type="ECO:0000256" key="1">
    <source>
        <dbReference type="SAM" id="MobiDB-lite"/>
    </source>
</evidence>
<reference evidence="2" key="1">
    <citation type="submission" date="2021-03" db="EMBL/GenBank/DDBJ databases">
        <title>Roseibium sp. CAU 1637 isolated from Incheon.</title>
        <authorList>
            <person name="Kim W."/>
        </authorList>
    </citation>
    <scope>NUCLEOTIDE SEQUENCE</scope>
    <source>
        <strain evidence="2">CAU 1637</strain>
    </source>
</reference>